<keyword evidence="1" id="KW-0812">Transmembrane</keyword>
<evidence type="ECO:0000313" key="3">
    <source>
        <dbReference type="Proteomes" id="UP000440224"/>
    </source>
</evidence>
<accession>A0A6N7Q0I6</accession>
<dbReference type="EMBL" id="WJIE01000020">
    <property type="protein sequence ID" value="MRG97763.1"/>
    <property type="molecule type" value="Genomic_DNA"/>
</dbReference>
<evidence type="ECO:0000256" key="1">
    <source>
        <dbReference type="SAM" id="Phobius"/>
    </source>
</evidence>
<dbReference type="OrthoDB" id="5520054at2"/>
<keyword evidence="1" id="KW-1133">Transmembrane helix</keyword>
<reference evidence="2 3" key="1">
    <citation type="submission" date="2019-10" db="EMBL/GenBank/DDBJ databases">
        <title>A soil myxobacterium in the family Polyangiaceae.</title>
        <authorList>
            <person name="Li Y."/>
            <person name="Wang J."/>
        </authorList>
    </citation>
    <scope>NUCLEOTIDE SEQUENCE [LARGE SCALE GENOMIC DNA]</scope>
    <source>
        <strain evidence="2 3">DSM 14734</strain>
    </source>
</reference>
<dbReference type="RefSeq" id="WP_153824542.1">
    <property type="nucleotide sequence ID" value="NZ_WJIE01000020.1"/>
</dbReference>
<evidence type="ECO:0008006" key="4">
    <source>
        <dbReference type="Google" id="ProtNLM"/>
    </source>
</evidence>
<evidence type="ECO:0000313" key="2">
    <source>
        <dbReference type="EMBL" id="MRG97763.1"/>
    </source>
</evidence>
<organism evidence="2 3">
    <name type="scientific">Polyangium spumosum</name>
    <dbReference type="NCBI Taxonomy" id="889282"/>
    <lineage>
        <taxon>Bacteria</taxon>
        <taxon>Pseudomonadati</taxon>
        <taxon>Myxococcota</taxon>
        <taxon>Polyangia</taxon>
        <taxon>Polyangiales</taxon>
        <taxon>Polyangiaceae</taxon>
        <taxon>Polyangium</taxon>
    </lineage>
</organism>
<name>A0A6N7Q0I6_9BACT</name>
<dbReference type="Gene3D" id="3.30.460.40">
    <property type="match status" value="1"/>
</dbReference>
<dbReference type="AlphaFoldDB" id="A0A6N7Q0I6"/>
<dbReference type="SUPFAM" id="SSF81301">
    <property type="entry name" value="Nucleotidyltransferase"/>
    <property type="match status" value="1"/>
</dbReference>
<sequence>MQHPRVVDSEAFLAELLAAGVEFIVVGGAAALLHGAPITTQDLDIVHRRSPENVARLLDVLLRLDAVFRYDLANRRLRPTAEILAGHGQLNLSTTLGPIDPLCELGEGQGYEELLPHTVVMTDGELSLRVLDLPTLIDVKSKTGRAKDRAVLPVLLATLEESSKTQP</sequence>
<protein>
    <recommendedName>
        <fullName evidence="4">Nucleotidyl transferase AbiEii/AbiGii toxin family protein</fullName>
    </recommendedName>
</protein>
<dbReference type="Proteomes" id="UP000440224">
    <property type="component" value="Unassembled WGS sequence"/>
</dbReference>
<keyword evidence="3" id="KW-1185">Reference proteome</keyword>
<keyword evidence="1" id="KW-0472">Membrane</keyword>
<comment type="caution">
    <text evidence="2">The sequence shown here is derived from an EMBL/GenBank/DDBJ whole genome shotgun (WGS) entry which is preliminary data.</text>
</comment>
<dbReference type="InterPro" id="IPR043519">
    <property type="entry name" value="NT_sf"/>
</dbReference>
<gene>
    <name evidence="2" type="ORF">GF068_38455</name>
</gene>
<feature type="transmembrane region" description="Helical" evidence="1">
    <location>
        <begin position="12"/>
        <end position="33"/>
    </location>
</feature>
<proteinExistence type="predicted"/>